<dbReference type="SUPFAM" id="SSF47413">
    <property type="entry name" value="lambda repressor-like DNA-binding domains"/>
    <property type="match status" value="1"/>
</dbReference>
<evidence type="ECO:0000259" key="3">
    <source>
        <dbReference type="PROSITE" id="PS50943"/>
    </source>
</evidence>
<keyword evidence="1" id="KW-0238">DNA-binding</keyword>
<dbReference type="PANTHER" id="PTHR46558:SF15">
    <property type="entry name" value="HELIX-TURN-HELIX DOMAIN PROTEIN"/>
    <property type="match status" value="1"/>
</dbReference>
<gene>
    <name evidence="4" type="ORF">CE91St30_30260</name>
</gene>
<dbReference type="PANTHER" id="PTHR46558">
    <property type="entry name" value="TRACRIPTIONAL REGULATORY PROTEIN-RELATED-RELATED"/>
    <property type="match status" value="1"/>
</dbReference>
<dbReference type="Proteomes" id="UP001320544">
    <property type="component" value="Chromosome"/>
</dbReference>
<feature type="transmembrane region" description="Helical" evidence="2">
    <location>
        <begin position="167"/>
        <end position="187"/>
    </location>
</feature>
<sequence length="188" mass="21238">MELGNQIRNHRTARGLSQEDLAERIYVSRQTISNWETDRTYPDVQSLLLLSALFDVTIDELVKGDVEMMKEAVDANKMKKLSYVMLAGMVLSVVLVGPCFKLWGWTGLLIPLAIWAVAMVSSIIVDRMKKQHDIKTYSEILAFMENEPVDREKAANERKHHLLRKTLLVIGVGAVAGIITYVSMMLFA</sequence>
<dbReference type="SMART" id="SM00530">
    <property type="entry name" value="HTH_XRE"/>
    <property type="match status" value="1"/>
</dbReference>
<evidence type="ECO:0000313" key="5">
    <source>
        <dbReference type="Proteomes" id="UP001320544"/>
    </source>
</evidence>
<accession>A0ABM7WMS4</accession>
<keyword evidence="2" id="KW-0472">Membrane</keyword>
<organism evidence="4 5">
    <name type="scientific">Raoultibacter timonensis</name>
    <dbReference type="NCBI Taxonomy" id="1907662"/>
    <lineage>
        <taxon>Bacteria</taxon>
        <taxon>Bacillati</taxon>
        <taxon>Actinomycetota</taxon>
        <taxon>Coriobacteriia</taxon>
        <taxon>Eggerthellales</taxon>
        <taxon>Eggerthellaceae</taxon>
        <taxon>Raoultibacter</taxon>
    </lineage>
</organism>
<dbReference type="Pfam" id="PF01381">
    <property type="entry name" value="HTH_3"/>
    <property type="match status" value="1"/>
</dbReference>
<keyword evidence="2" id="KW-1133">Transmembrane helix</keyword>
<feature type="domain" description="HTH cro/C1-type" evidence="3">
    <location>
        <begin position="7"/>
        <end position="61"/>
    </location>
</feature>
<evidence type="ECO:0000256" key="2">
    <source>
        <dbReference type="SAM" id="Phobius"/>
    </source>
</evidence>
<feature type="transmembrane region" description="Helical" evidence="2">
    <location>
        <begin position="109"/>
        <end position="125"/>
    </location>
</feature>
<dbReference type="PROSITE" id="PS50943">
    <property type="entry name" value="HTH_CROC1"/>
    <property type="match status" value="1"/>
</dbReference>
<dbReference type="Gene3D" id="1.10.260.40">
    <property type="entry name" value="lambda repressor-like DNA-binding domains"/>
    <property type="match status" value="1"/>
</dbReference>
<evidence type="ECO:0000256" key="1">
    <source>
        <dbReference type="ARBA" id="ARBA00023125"/>
    </source>
</evidence>
<protein>
    <submittedName>
        <fullName evidence="4">Transcriptional regulator</fullName>
    </submittedName>
</protein>
<dbReference type="CDD" id="cd00093">
    <property type="entry name" value="HTH_XRE"/>
    <property type="match status" value="1"/>
</dbReference>
<keyword evidence="5" id="KW-1185">Reference proteome</keyword>
<feature type="transmembrane region" description="Helical" evidence="2">
    <location>
        <begin position="83"/>
        <end position="103"/>
    </location>
</feature>
<evidence type="ECO:0000313" key="4">
    <source>
        <dbReference type="EMBL" id="BDE97693.1"/>
    </source>
</evidence>
<dbReference type="InterPro" id="IPR001387">
    <property type="entry name" value="Cro/C1-type_HTH"/>
</dbReference>
<reference evidence="4 5" key="1">
    <citation type="submission" date="2022-01" db="EMBL/GenBank/DDBJ databases">
        <title>Novel bile acid biosynthetic pathways are enriched in the microbiome of centenarians.</title>
        <authorList>
            <person name="Sato Y."/>
            <person name="Atarashi K."/>
            <person name="Plichta R.D."/>
            <person name="Arai Y."/>
            <person name="Sasajima S."/>
            <person name="Kearney M.S."/>
            <person name="Suda W."/>
            <person name="Takeshita K."/>
            <person name="Sasaki T."/>
            <person name="Okamoto S."/>
            <person name="Skelly N.A."/>
            <person name="Okamura Y."/>
            <person name="Vlamakis H."/>
            <person name="Li Y."/>
            <person name="Tanoue T."/>
            <person name="Takei H."/>
            <person name="Nittono H."/>
            <person name="Narushima S."/>
            <person name="Irie J."/>
            <person name="Itoh H."/>
            <person name="Moriya K."/>
            <person name="Sugiura Y."/>
            <person name="Suematsu M."/>
            <person name="Moritoki N."/>
            <person name="Shibata S."/>
            <person name="Littman R.D."/>
            <person name="Fischbach A.M."/>
            <person name="Uwamino Y."/>
            <person name="Inoue T."/>
            <person name="Honda A."/>
            <person name="Hattori M."/>
            <person name="Murai T."/>
            <person name="Xavier J.R."/>
            <person name="Hirose N."/>
            <person name="Honda K."/>
        </authorList>
    </citation>
    <scope>NUCLEOTIDE SEQUENCE [LARGE SCALE GENOMIC DNA]</scope>
    <source>
        <strain evidence="4 5">CE91-St30</strain>
    </source>
</reference>
<dbReference type="EMBL" id="AP025564">
    <property type="protein sequence ID" value="BDE97693.1"/>
    <property type="molecule type" value="Genomic_DNA"/>
</dbReference>
<dbReference type="InterPro" id="IPR010982">
    <property type="entry name" value="Lambda_DNA-bd_dom_sf"/>
</dbReference>
<keyword evidence="2" id="KW-0812">Transmembrane</keyword>
<proteinExistence type="predicted"/>
<dbReference type="RefSeq" id="WP_102380118.1">
    <property type="nucleotide sequence ID" value="NZ_AP025564.1"/>
</dbReference>
<name>A0ABM7WMS4_9ACTN</name>